<dbReference type="InterPro" id="IPR058031">
    <property type="entry name" value="AAA_lid_NorR"/>
</dbReference>
<keyword evidence="4" id="KW-0238">DNA-binding</keyword>
<gene>
    <name evidence="8" type="ORF">EZJ58_3900</name>
</gene>
<evidence type="ECO:0000313" key="8">
    <source>
        <dbReference type="EMBL" id="TCL05685.1"/>
    </source>
</evidence>
<dbReference type="Gene3D" id="3.40.50.300">
    <property type="entry name" value="P-loop containing nucleotide triphosphate hydrolases"/>
    <property type="match status" value="1"/>
</dbReference>
<dbReference type="InterPro" id="IPR000014">
    <property type="entry name" value="PAS"/>
</dbReference>
<dbReference type="SUPFAM" id="SSF46689">
    <property type="entry name" value="Homeodomain-like"/>
    <property type="match status" value="1"/>
</dbReference>
<protein>
    <submittedName>
        <fullName evidence="8">Transcriptional regulator with PAS, ATPase and Fis domain</fullName>
    </submittedName>
</protein>
<evidence type="ECO:0000259" key="7">
    <source>
        <dbReference type="PROSITE" id="PS50112"/>
    </source>
</evidence>
<sequence>MGHCVMKKLPHFCIISPTPDLTENIAGIKANYAGKANITIVESSLTGIKETLKHLPLEDYDIFISRGGMVRLLEQCIKQPIIEIKTSAYDIIDALAPYRNQTCIGIVGYVSVINGSRKIAAMLNIPLKIFTVPDMSLPTIERIRRQVHQQMASGEVERLIGDAISTDYFDLPAERCTLLSTGVESIERALEEAITVYRGLARQRVENRQLQTLIDAVSKAIITVNGRGEILHSNSQAMSMLGLTQRTGDNLQRYLAFGSLSRFNEHYDVNESLIIDSSAYGSLLAKVTPIVENGETDRLIITLQKAATVRGEEQAIRLKEAEKRNFQARYGFNDFITGHPEMARRLQLAATYAKTDATILLIGENGTGKEIIAQSIHNASERRDKMFVPVNCGAIPPDILESELFGYVEGAFSGASRKGKTGLFELAHGGTLFLDEITELDKSLQSKLLRVLQERQLIRLGSDRIIPIDVRIIAATNRNIQTFVEEGGFREDLYYRINVLKITAMPLRERPEDIRAIGEYWLSRYRRRYDLPPLHLADNLWRFLTRYSWPGNARQLGNIMERLALSAVGDTLDLEQAALYIEDLAGGQQQLGKKACTQCDLLEGNYAQIRRAILERVIARQGYNKSRTARMLDVDRTSINRWLMKP</sequence>
<dbReference type="Gene3D" id="3.40.50.10660">
    <property type="entry name" value="PrpR receptor domain-like"/>
    <property type="match status" value="1"/>
</dbReference>
<dbReference type="GO" id="GO:0005524">
    <property type="term" value="F:ATP binding"/>
    <property type="evidence" value="ECO:0007669"/>
    <property type="project" value="UniProtKB-KW"/>
</dbReference>
<organism evidence="8 9">
    <name type="scientific">Sodalis ligni</name>
    <dbReference type="NCBI Taxonomy" id="2697027"/>
    <lineage>
        <taxon>Bacteria</taxon>
        <taxon>Pseudomonadati</taxon>
        <taxon>Pseudomonadota</taxon>
        <taxon>Gammaproteobacteria</taxon>
        <taxon>Enterobacterales</taxon>
        <taxon>Bruguierivoracaceae</taxon>
        <taxon>Sodalis</taxon>
    </lineage>
</organism>
<dbReference type="FunFam" id="3.40.50.300:FF:000006">
    <property type="entry name" value="DNA-binding transcriptional regulator NtrC"/>
    <property type="match status" value="1"/>
</dbReference>
<dbReference type="AlphaFoldDB" id="A0A4R1NDN7"/>
<dbReference type="Gene3D" id="1.10.10.60">
    <property type="entry name" value="Homeodomain-like"/>
    <property type="match status" value="1"/>
</dbReference>
<dbReference type="GO" id="GO:0000156">
    <property type="term" value="F:phosphorelay response regulator activity"/>
    <property type="evidence" value="ECO:0007669"/>
    <property type="project" value="InterPro"/>
</dbReference>
<evidence type="ECO:0000256" key="3">
    <source>
        <dbReference type="ARBA" id="ARBA00023015"/>
    </source>
</evidence>
<dbReference type="Proteomes" id="UP000294555">
    <property type="component" value="Unassembled WGS sequence"/>
</dbReference>
<dbReference type="Pfam" id="PF25601">
    <property type="entry name" value="AAA_lid_14"/>
    <property type="match status" value="1"/>
</dbReference>
<dbReference type="InterPro" id="IPR003593">
    <property type="entry name" value="AAA+_ATPase"/>
</dbReference>
<dbReference type="PANTHER" id="PTHR32071:SF81">
    <property type="entry name" value="PROPIONATE CATABOLISM OPERON REGULATORY PROTEIN"/>
    <property type="match status" value="1"/>
</dbReference>
<keyword evidence="1" id="KW-0547">Nucleotide-binding</keyword>
<name>A0A4R1NDN7_9GAMM</name>
<dbReference type="Gene3D" id="3.30.450.20">
    <property type="entry name" value="PAS domain"/>
    <property type="match status" value="1"/>
</dbReference>
<evidence type="ECO:0000256" key="2">
    <source>
        <dbReference type="ARBA" id="ARBA00022840"/>
    </source>
</evidence>
<dbReference type="OrthoDB" id="9804019at2"/>
<dbReference type="PROSITE" id="PS00676">
    <property type="entry name" value="SIGMA54_INTERACT_2"/>
    <property type="match status" value="1"/>
</dbReference>
<keyword evidence="5" id="KW-0804">Transcription</keyword>
<dbReference type="EMBL" id="SJOI01000001">
    <property type="protein sequence ID" value="TCL05685.1"/>
    <property type="molecule type" value="Genomic_DNA"/>
</dbReference>
<dbReference type="InterPro" id="IPR010524">
    <property type="entry name" value="Sig_transdc_resp-reg_PrpR_N"/>
</dbReference>
<proteinExistence type="predicted"/>
<dbReference type="Pfam" id="PF06506">
    <property type="entry name" value="PrpR_N"/>
    <property type="match status" value="1"/>
</dbReference>
<dbReference type="SUPFAM" id="SSF52540">
    <property type="entry name" value="P-loop containing nucleoside triphosphate hydrolases"/>
    <property type="match status" value="1"/>
</dbReference>
<dbReference type="CDD" id="cd00009">
    <property type="entry name" value="AAA"/>
    <property type="match status" value="1"/>
</dbReference>
<accession>A0A4R1NDN7</accession>
<evidence type="ECO:0000256" key="4">
    <source>
        <dbReference type="ARBA" id="ARBA00023125"/>
    </source>
</evidence>
<reference evidence="8 9" key="1">
    <citation type="submission" date="2019-02" db="EMBL/GenBank/DDBJ databases">
        <title>Investigation of anaerobic lignin degradation for improved lignocellulosic biofuels.</title>
        <authorList>
            <person name="Deangelis K."/>
        </authorList>
    </citation>
    <scope>NUCLEOTIDE SEQUENCE [LARGE SCALE GENOMIC DNA]</scope>
    <source>
        <strain evidence="8 9">159R</strain>
    </source>
</reference>
<dbReference type="InterPro" id="IPR009057">
    <property type="entry name" value="Homeodomain-like_sf"/>
</dbReference>
<dbReference type="PROSITE" id="PS50112">
    <property type="entry name" value="PAS"/>
    <property type="match status" value="1"/>
</dbReference>
<feature type="domain" description="PAS" evidence="7">
    <location>
        <begin position="206"/>
        <end position="245"/>
    </location>
</feature>
<dbReference type="GO" id="GO:0003677">
    <property type="term" value="F:DNA binding"/>
    <property type="evidence" value="ECO:0007669"/>
    <property type="project" value="UniProtKB-KW"/>
</dbReference>
<keyword evidence="2" id="KW-0067">ATP-binding</keyword>
<dbReference type="SUPFAM" id="SSF159800">
    <property type="entry name" value="PrpR receptor domain-like"/>
    <property type="match status" value="1"/>
</dbReference>
<keyword evidence="9" id="KW-1185">Reference proteome</keyword>
<dbReference type="Gene3D" id="3.40.50.2300">
    <property type="match status" value="1"/>
</dbReference>
<dbReference type="PROSITE" id="PS50045">
    <property type="entry name" value="SIGMA54_INTERACT_4"/>
    <property type="match status" value="1"/>
</dbReference>
<dbReference type="SMART" id="SM00382">
    <property type="entry name" value="AAA"/>
    <property type="match status" value="1"/>
</dbReference>
<dbReference type="GO" id="GO:0006355">
    <property type="term" value="P:regulation of DNA-templated transcription"/>
    <property type="evidence" value="ECO:0007669"/>
    <property type="project" value="InterPro"/>
</dbReference>
<evidence type="ECO:0000259" key="6">
    <source>
        <dbReference type="PROSITE" id="PS50045"/>
    </source>
</evidence>
<dbReference type="PANTHER" id="PTHR32071">
    <property type="entry name" value="TRANSCRIPTIONAL REGULATORY PROTEIN"/>
    <property type="match status" value="1"/>
</dbReference>
<evidence type="ECO:0000313" key="9">
    <source>
        <dbReference type="Proteomes" id="UP000294555"/>
    </source>
</evidence>
<comment type="caution">
    <text evidence="8">The sequence shown here is derived from an EMBL/GenBank/DDBJ whole genome shotgun (WGS) entry which is preliminary data.</text>
</comment>
<evidence type="ECO:0000256" key="1">
    <source>
        <dbReference type="ARBA" id="ARBA00022741"/>
    </source>
</evidence>
<dbReference type="Gene3D" id="1.10.8.60">
    <property type="match status" value="1"/>
</dbReference>
<keyword evidence="3" id="KW-0805">Transcription regulation</keyword>
<dbReference type="InterPro" id="IPR027417">
    <property type="entry name" value="P-loop_NTPase"/>
</dbReference>
<dbReference type="Pfam" id="PF00158">
    <property type="entry name" value="Sigma54_activat"/>
    <property type="match status" value="1"/>
</dbReference>
<feature type="domain" description="Sigma-54 factor interaction" evidence="6">
    <location>
        <begin position="335"/>
        <end position="565"/>
    </location>
</feature>
<evidence type="ECO:0000256" key="5">
    <source>
        <dbReference type="ARBA" id="ARBA00023163"/>
    </source>
</evidence>
<dbReference type="InterPro" id="IPR025943">
    <property type="entry name" value="Sigma_54_int_dom_ATP-bd_2"/>
</dbReference>
<dbReference type="InterPro" id="IPR002078">
    <property type="entry name" value="Sigma_54_int"/>
</dbReference>